<dbReference type="InterPro" id="IPR004101">
    <property type="entry name" value="Mur_ligase_C"/>
</dbReference>
<dbReference type="InterPro" id="IPR036615">
    <property type="entry name" value="Mur_ligase_C_dom_sf"/>
</dbReference>
<organism evidence="9 10">
    <name type="scientific">Paludifilum halophilum</name>
    <dbReference type="NCBI Taxonomy" id="1642702"/>
    <lineage>
        <taxon>Bacteria</taxon>
        <taxon>Bacillati</taxon>
        <taxon>Bacillota</taxon>
        <taxon>Bacilli</taxon>
        <taxon>Bacillales</taxon>
        <taxon>Thermoactinomycetaceae</taxon>
        <taxon>Paludifilum</taxon>
    </lineage>
</organism>
<evidence type="ECO:0000256" key="2">
    <source>
        <dbReference type="ARBA" id="ARBA00022618"/>
    </source>
</evidence>
<dbReference type="GO" id="GO:0009252">
    <property type="term" value="P:peptidoglycan biosynthetic process"/>
    <property type="evidence" value="ECO:0007669"/>
    <property type="project" value="UniProtKB-UniPathway"/>
</dbReference>
<dbReference type="InterPro" id="IPR051046">
    <property type="entry name" value="MurCDEF_CellWall_CoF430Synth"/>
</dbReference>
<evidence type="ECO:0000256" key="5">
    <source>
        <dbReference type="ARBA" id="ARBA00023306"/>
    </source>
</evidence>
<dbReference type="EC" id="6.3.2.10" evidence="6"/>
<dbReference type="RefSeq" id="WP_094262669.1">
    <property type="nucleotide sequence ID" value="NZ_NOWF01000001.1"/>
</dbReference>
<dbReference type="NCBIfam" id="TIGR01143">
    <property type="entry name" value="murF"/>
    <property type="match status" value="1"/>
</dbReference>
<keyword evidence="6" id="KW-0573">Peptidoglycan synthesis</keyword>
<dbReference type="Gene3D" id="3.40.1190.10">
    <property type="entry name" value="Mur-like, catalytic domain"/>
    <property type="match status" value="1"/>
</dbReference>
<evidence type="ECO:0000259" key="8">
    <source>
        <dbReference type="Pfam" id="PF08245"/>
    </source>
</evidence>
<dbReference type="GO" id="GO:0047480">
    <property type="term" value="F:UDP-N-acetylmuramoyl-tripeptide-D-alanyl-D-alanine ligase activity"/>
    <property type="evidence" value="ECO:0007669"/>
    <property type="project" value="UniProtKB-EC"/>
</dbReference>
<dbReference type="GO" id="GO:0005524">
    <property type="term" value="F:ATP binding"/>
    <property type="evidence" value="ECO:0007669"/>
    <property type="project" value="UniProtKB-KW"/>
</dbReference>
<gene>
    <name evidence="9" type="ORF">CHM34_00695</name>
</gene>
<dbReference type="Pfam" id="PF08245">
    <property type="entry name" value="Mur_ligase_M"/>
    <property type="match status" value="1"/>
</dbReference>
<keyword evidence="6" id="KW-0961">Cell wall biogenesis/degradation</keyword>
<accession>A0A235BC18</accession>
<comment type="caution">
    <text evidence="9">The sequence shown here is derived from an EMBL/GenBank/DDBJ whole genome shotgun (WGS) entry which is preliminary data.</text>
</comment>
<dbReference type="AlphaFoldDB" id="A0A235BC18"/>
<dbReference type="InterPro" id="IPR005863">
    <property type="entry name" value="UDP-N-AcMur_synth"/>
</dbReference>
<evidence type="ECO:0000256" key="4">
    <source>
        <dbReference type="ARBA" id="ARBA00022840"/>
    </source>
</evidence>
<comment type="function">
    <text evidence="6">Involved in cell wall formation. Catalyzes the final step in the synthesis of UDP-N-acetylmuramoyl-pentapeptide, the precursor of murein.</text>
</comment>
<keyword evidence="10" id="KW-1185">Reference proteome</keyword>
<proteinExistence type="predicted"/>
<evidence type="ECO:0000259" key="7">
    <source>
        <dbReference type="Pfam" id="PF02875"/>
    </source>
</evidence>
<dbReference type="PANTHER" id="PTHR43024:SF1">
    <property type="entry name" value="UDP-N-ACETYLMURAMOYL-TRIPEPTIDE--D-ALANYL-D-ALANINE LIGASE"/>
    <property type="match status" value="1"/>
</dbReference>
<dbReference type="GO" id="GO:0051301">
    <property type="term" value="P:cell division"/>
    <property type="evidence" value="ECO:0007669"/>
    <property type="project" value="UniProtKB-KW"/>
</dbReference>
<protein>
    <recommendedName>
        <fullName evidence="6">UDP-N-acetylmuramoyl-tripeptide--D-alanyl-D-alanine ligase</fullName>
        <ecNumber evidence="6">6.3.2.10</ecNumber>
    </recommendedName>
</protein>
<feature type="domain" description="Mur ligase central" evidence="8">
    <location>
        <begin position="118"/>
        <end position="301"/>
    </location>
</feature>
<dbReference type="EMBL" id="NOWF01000001">
    <property type="protein sequence ID" value="OYD09569.1"/>
    <property type="molecule type" value="Genomic_DNA"/>
</dbReference>
<comment type="catalytic activity">
    <reaction evidence="6">
        <text>D-alanyl-D-alanine + UDP-N-acetyl-alpha-D-muramoyl-L-alanyl-gamma-D-glutamyl-meso-2,6-diaminopimelate + ATP = UDP-N-acetyl-alpha-D-muramoyl-L-alanyl-gamma-D-glutamyl-meso-2,6-diaminopimeloyl-D-alanyl-D-alanine + ADP + phosphate + H(+)</text>
        <dbReference type="Rhea" id="RHEA:28374"/>
        <dbReference type="ChEBI" id="CHEBI:15378"/>
        <dbReference type="ChEBI" id="CHEBI:30616"/>
        <dbReference type="ChEBI" id="CHEBI:43474"/>
        <dbReference type="ChEBI" id="CHEBI:57822"/>
        <dbReference type="ChEBI" id="CHEBI:61386"/>
        <dbReference type="ChEBI" id="CHEBI:83905"/>
        <dbReference type="ChEBI" id="CHEBI:456216"/>
        <dbReference type="EC" id="6.3.2.10"/>
    </reaction>
</comment>
<dbReference type="GO" id="GO:0008766">
    <property type="term" value="F:UDP-N-acetylmuramoylalanyl-D-glutamyl-2,6-diaminopimelate-D-alanyl-D-alanine ligase activity"/>
    <property type="evidence" value="ECO:0007669"/>
    <property type="project" value="RHEA"/>
</dbReference>
<reference evidence="9 10" key="1">
    <citation type="submission" date="2017-07" db="EMBL/GenBank/DDBJ databases">
        <title>The genome sequence of Paludifilum halophilum highlights mechanisms for microbial adaptation to high salt environemnts.</title>
        <authorList>
            <person name="Belbahri L."/>
        </authorList>
    </citation>
    <scope>NUCLEOTIDE SEQUENCE [LARGE SCALE GENOMIC DNA]</scope>
    <source>
        <strain evidence="9 10">DSM 102817</strain>
    </source>
</reference>
<dbReference type="SUPFAM" id="SSF53623">
    <property type="entry name" value="MurD-like peptide ligases, catalytic domain"/>
    <property type="match status" value="1"/>
</dbReference>
<comment type="pathway">
    <text evidence="6">Cell wall biogenesis; peptidoglycan biosynthesis.</text>
</comment>
<dbReference type="UniPathway" id="UPA00219"/>
<dbReference type="Gene3D" id="3.90.190.20">
    <property type="entry name" value="Mur ligase, C-terminal domain"/>
    <property type="match status" value="1"/>
</dbReference>
<dbReference type="Proteomes" id="UP000215459">
    <property type="component" value="Unassembled WGS sequence"/>
</dbReference>
<evidence type="ECO:0000256" key="6">
    <source>
        <dbReference type="RuleBase" id="RU004136"/>
    </source>
</evidence>
<keyword evidence="2 6" id="KW-0132">Cell division</keyword>
<dbReference type="GO" id="GO:0071555">
    <property type="term" value="P:cell wall organization"/>
    <property type="evidence" value="ECO:0007669"/>
    <property type="project" value="UniProtKB-KW"/>
</dbReference>
<keyword evidence="5 6" id="KW-0131">Cell cycle</keyword>
<feature type="domain" description="Mur ligase C-terminal" evidence="7">
    <location>
        <begin position="324"/>
        <end position="451"/>
    </location>
</feature>
<dbReference type="InterPro" id="IPR036565">
    <property type="entry name" value="Mur-like_cat_sf"/>
</dbReference>
<evidence type="ECO:0000256" key="3">
    <source>
        <dbReference type="ARBA" id="ARBA00022741"/>
    </source>
</evidence>
<dbReference type="GO" id="GO:0008360">
    <property type="term" value="P:regulation of cell shape"/>
    <property type="evidence" value="ECO:0007669"/>
    <property type="project" value="UniProtKB-KW"/>
</dbReference>
<keyword evidence="4" id="KW-0067">ATP-binding</keyword>
<dbReference type="InterPro" id="IPR013221">
    <property type="entry name" value="Mur_ligase_cen"/>
</dbReference>
<keyword evidence="3" id="KW-0547">Nucleotide-binding</keyword>
<dbReference type="Pfam" id="PF02875">
    <property type="entry name" value="Mur_ligase_C"/>
    <property type="match status" value="1"/>
</dbReference>
<evidence type="ECO:0000256" key="1">
    <source>
        <dbReference type="ARBA" id="ARBA00022598"/>
    </source>
</evidence>
<dbReference type="PANTHER" id="PTHR43024">
    <property type="entry name" value="UDP-N-ACETYLMURAMOYL-TRIPEPTIDE--D-ALANYL-D-ALANINE LIGASE"/>
    <property type="match status" value="1"/>
</dbReference>
<keyword evidence="1" id="KW-0436">Ligase</keyword>
<dbReference type="SUPFAM" id="SSF53244">
    <property type="entry name" value="MurD-like peptide ligases, peptide-binding domain"/>
    <property type="match status" value="1"/>
</dbReference>
<evidence type="ECO:0000313" key="9">
    <source>
        <dbReference type="EMBL" id="OYD09569.1"/>
    </source>
</evidence>
<comment type="subcellular location">
    <subcellularLocation>
        <location evidence="6">Cytoplasm</location>
    </subcellularLocation>
</comment>
<dbReference type="GO" id="GO:0005737">
    <property type="term" value="C:cytoplasm"/>
    <property type="evidence" value="ECO:0007669"/>
    <property type="project" value="UniProtKB-SubCell"/>
</dbReference>
<evidence type="ECO:0000313" key="10">
    <source>
        <dbReference type="Proteomes" id="UP000215459"/>
    </source>
</evidence>
<sequence>MMDREVNALFPIRFGQLARLIGGSLVRGQPRAPVRHAVYGNTKYLRSGVVFFAKENESIRRQLHELKHQSCARVIVSPGWRRSVPQKCPLIVVPDTKQAVWRLALWQRNRSDALFIGITGSAGKTTTKEMTAAILAQKYPTMKSYANNNIASCLPGNLMRLKKRHRVAVLEMGMSSLGNIRRQCQYTRPEVGVVTNVGEAHVGSLGNSLDNVVRAKQELVDGLSPGGTLILNADDPGSQRLRTQQFRGRILTFGIRHPATVRAKKIRFLEDGMHFRVGPDRFHIPTWGKHNVYNALAAIAVGKHLGIPIPDIQRGLQTYSSPHMRLQRIRGIRNYTLINDAYNANPTSMTAGLQVLKRMAKENVSVAVLGDMHELGLFSSSAHRRVGVAVAKLNPDRLLTIGPRAVQIARTAIAKGYPSENVCSLPHRFPAAAHIRRFAPPGSYIYFKASRKIKLEKVVKQLRRKGNG</sequence>
<dbReference type="OrthoDB" id="9801978at2"/>
<keyword evidence="6" id="KW-0133">Cell shape</keyword>
<name>A0A235BC18_9BACL</name>